<accession>A0A110A8Q3</accession>
<evidence type="ECO:0000313" key="2">
    <source>
        <dbReference type="EMBL" id="OAH27259.1"/>
    </source>
</evidence>
<dbReference type="GeneID" id="78285649"/>
<feature type="compositionally biased region" description="Acidic residues" evidence="1">
    <location>
        <begin position="113"/>
        <end position="126"/>
    </location>
</feature>
<organism evidence="2 3">
    <name type="scientific">Corynebacterium stationis</name>
    <dbReference type="NCBI Taxonomy" id="1705"/>
    <lineage>
        <taxon>Bacteria</taxon>
        <taxon>Bacillati</taxon>
        <taxon>Actinomycetota</taxon>
        <taxon>Actinomycetes</taxon>
        <taxon>Mycobacteriales</taxon>
        <taxon>Corynebacteriaceae</taxon>
        <taxon>Corynebacterium</taxon>
    </lineage>
</organism>
<dbReference type="STRING" id="1705.CA21670_05870"/>
<sequence length="126" mass="14175">MSIRATYQPQIDEFMSNLESFATGDYLNEDEKEFWDQPFDPKALPSLRTILERLFDAFDAIPDDPSGEQLKGAVTPFFTELEAFNRKNADAILEPEEKQELNELISQAAADTGADDEALGELPELD</sequence>
<dbReference type="KEGG" id="csta:CSTAT_06585"/>
<dbReference type="AlphaFoldDB" id="A0A110A8Q3"/>
<proteinExistence type="predicted"/>
<evidence type="ECO:0000256" key="1">
    <source>
        <dbReference type="SAM" id="MobiDB-lite"/>
    </source>
</evidence>
<dbReference type="RefSeq" id="WP_066794004.1">
    <property type="nucleotide sequence ID" value="NZ_CAJFGC010000099.1"/>
</dbReference>
<keyword evidence="3" id="KW-1185">Reference proteome</keyword>
<dbReference type="OrthoDB" id="4420002at2"/>
<comment type="caution">
    <text evidence="2">The sequence shown here is derived from an EMBL/GenBank/DDBJ whole genome shotgun (WGS) entry which is preliminary data.</text>
</comment>
<dbReference type="EMBL" id="LSTQ01000022">
    <property type="protein sequence ID" value="OAH27259.1"/>
    <property type="molecule type" value="Genomic_DNA"/>
</dbReference>
<dbReference type="Proteomes" id="UP000076947">
    <property type="component" value="Unassembled WGS sequence"/>
</dbReference>
<protein>
    <submittedName>
        <fullName evidence="2">Uncharacterized protein</fullName>
    </submittedName>
</protein>
<evidence type="ECO:0000313" key="3">
    <source>
        <dbReference type="Proteomes" id="UP000076947"/>
    </source>
</evidence>
<name>A0A110A8Q3_9CORY</name>
<gene>
    <name evidence="2" type="ORF">AYJ05_05185</name>
</gene>
<feature type="region of interest" description="Disordered" evidence="1">
    <location>
        <begin position="105"/>
        <end position="126"/>
    </location>
</feature>
<reference evidence="3" key="1">
    <citation type="submission" date="2016-02" db="EMBL/GenBank/DDBJ databases">
        <authorList>
            <person name="Kaur G."/>
            <person name="Nair G.R."/>
            <person name="Mayilraj S."/>
        </authorList>
    </citation>
    <scope>NUCLEOTIDE SEQUENCE [LARGE SCALE GENOMIC DNA]</scope>
    <source>
        <strain evidence="3">GA-15</strain>
    </source>
</reference>